<reference evidence="7" key="1">
    <citation type="journal article" date="2020" name="Genome Biol.">
        <title>Gamete binning: chromosome-level and haplotype-resolved genome assembly enabled by high-throughput single-cell sequencing of gamete genomes.</title>
        <authorList>
            <person name="Campoy J.A."/>
            <person name="Sun H."/>
            <person name="Goel M."/>
            <person name="Jiao W.-B."/>
            <person name="Folz-Donahue K."/>
            <person name="Wang N."/>
            <person name="Rubio M."/>
            <person name="Liu C."/>
            <person name="Kukat C."/>
            <person name="Ruiz D."/>
            <person name="Huettel B."/>
            <person name="Schneeberger K."/>
        </authorList>
    </citation>
    <scope>NUCLEOTIDE SEQUENCE [LARGE SCALE GENOMIC DNA]</scope>
    <source>
        <strain evidence="7">cv. Rojo Pasion</strain>
    </source>
</reference>
<evidence type="ECO:0000256" key="1">
    <source>
        <dbReference type="ARBA" id="ARBA00004123"/>
    </source>
</evidence>
<comment type="subcellular location">
    <subcellularLocation>
        <location evidence="1">Nucleus</location>
    </subcellularLocation>
</comment>
<keyword evidence="4" id="KW-0539">Nucleus</keyword>
<dbReference type="GO" id="GO:0005634">
    <property type="term" value="C:nucleus"/>
    <property type="evidence" value="ECO:0007669"/>
    <property type="project" value="UniProtKB-SubCell"/>
</dbReference>
<dbReference type="Proteomes" id="UP000507245">
    <property type="component" value="Unassembled WGS sequence"/>
</dbReference>
<keyword evidence="2" id="KW-0805">Transcription regulation</keyword>
<organism evidence="6 7">
    <name type="scientific">Prunus armeniaca</name>
    <name type="common">Apricot</name>
    <name type="synonym">Armeniaca vulgaris</name>
    <dbReference type="NCBI Taxonomy" id="36596"/>
    <lineage>
        <taxon>Eukaryota</taxon>
        <taxon>Viridiplantae</taxon>
        <taxon>Streptophyta</taxon>
        <taxon>Embryophyta</taxon>
        <taxon>Tracheophyta</taxon>
        <taxon>Spermatophyta</taxon>
        <taxon>Magnoliopsida</taxon>
        <taxon>eudicotyledons</taxon>
        <taxon>Gunneridae</taxon>
        <taxon>Pentapetalae</taxon>
        <taxon>rosids</taxon>
        <taxon>fabids</taxon>
        <taxon>Rosales</taxon>
        <taxon>Rosaceae</taxon>
        <taxon>Amygdaloideae</taxon>
        <taxon>Amygdaleae</taxon>
        <taxon>Prunus</taxon>
    </lineage>
</organism>
<evidence type="ECO:0000313" key="7">
    <source>
        <dbReference type="Proteomes" id="UP000507245"/>
    </source>
</evidence>
<evidence type="ECO:0000256" key="5">
    <source>
        <dbReference type="PROSITE-ProRule" id="PRU01191"/>
    </source>
</evidence>
<dbReference type="AlphaFoldDB" id="A0A6J5WVQ6"/>
<keyword evidence="7" id="KW-1185">Reference proteome</keyword>
<protein>
    <submittedName>
        <fullName evidence="6">Uncharacterized protein</fullName>
    </submittedName>
</protein>
<evidence type="ECO:0000256" key="3">
    <source>
        <dbReference type="ARBA" id="ARBA00023163"/>
    </source>
</evidence>
<proteinExistence type="inferred from homology"/>
<dbReference type="PROSITE" id="PS50985">
    <property type="entry name" value="GRAS"/>
    <property type="match status" value="1"/>
</dbReference>
<evidence type="ECO:0000256" key="4">
    <source>
        <dbReference type="ARBA" id="ARBA00023242"/>
    </source>
</evidence>
<evidence type="ECO:0000313" key="6">
    <source>
        <dbReference type="EMBL" id="CAB4304127.1"/>
    </source>
</evidence>
<dbReference type="Pfam" id="PF03514">
    <property type="entry name" value="GRAS"/>
    <property type="match status" value="1"/>
</dbReference>
<dbReference type="EMBL" id="CAEKKB010000003">
    <property type="protein sequence ID" value="CAB4304127.1"/>
    <property type="molecule type" value="Genomic_DNA"/>
</dbReference>
<dbReference type="PANTHER" id="PTHR31636">
    <property type="entry name" value="OSJNBA0084A10.13 PROTEIN-RELATED"/>
    <property type="match status" value="1"/>
</dbReference>
<name>A0A6J5WVQ6_PRUAR</name>
<sequence>MAANPDFEEKKADHLYLATCPFKKLSNFFSNETIMNVGEKATRIDIIDFGIHYDFQWPCLIQNISSRPDYHRASDYWDIYD</sequence>
<dbReference type="OrthoDB" id="47276at2759"/>
<accession>A0A6J5WVQ6</accession>
<keyword evidence="3" id="KW-0804">Transcription</keyword>
<gene>
    <name evidence="6" type="ORF">ORAREDHAP_LOCUS21474</name>
</gene>
<evidence type="ECO:0000256" key="2">
    <source>
        <dbReference type="ARBA" id="ARBA00023015"/>
    </source>
</evidence>
<comment type="caution">
    <text evidence="5">Lacks conserved residue(s) required for the propagation of feature annotation.</text>
</comment>
<dbReference type="InterPro" id="IPR005202">
    <property type="entry name" value="TF_GRAS"/>
</dbReference>
<comment type="similarity">
    <text evidence="5">Belongs to the GRAS family.</text>
</comment>